<evidence type="ECO:0000256" key="2">
    <source>
        <dbReference type="SAM" id="SignalP"/>
    </source>
</evidence>
<dbReference type="EMBL" id="KZ819208">
    <property type="protein sequence ID" value="PWY97438.1"/>
    <property type="molecule type" value="Genomic_DNA"/>
</dbReference>
<dbReference type="AlphaFoldDB" id="A0A317XIT6"/>
<feature type="signal peptide" evidence="2">
    <location>
        <begin position="1"/>
        <end position="27"/>
    </location>
</feature>
<dbReference type="InParanoid" id="A0A317XIT6"/>
<dbReference type="Proteomes" id="UP000246740">
    <property type="component" value="Unassembled WGS sequence"/>
</dbReference>
<accession>A0A317XIT6</accession>
<keyword evidence="4" id="KW-1185">Reference proteome</keyword>
<organism evidence="3 4">
    <name type="scientific">Testicularia cyperi</name>
    <dbReference type="NCBI Taxonomy" id="1882483"/>
    <lineage>
        <taxon>Eukaryota</taxon>
        <taxon>Fungi</taxon>
        <taxon>Dikarya</taxon>
        <taxon>Basidiomycota</taxon>
        <taxon>Ustilaginomycotina</taxon>
        <taxon>Ustilaginomycetes</taxon>
        <taxon>Ustilaginales</taxon>
        <taxon>Anthracoideaceae</taxon>
        <taxon>Testicularia</taxon>
    </lineage>
</organism>
<name>A0A317XIT6_9BASI</name>
<proteinExistence type="predicted"/>
<evidence type="ECO:0000313" key="4">
    <source>
        <dbReference type="Proteomes" id="UP000246740"/>
    </source>
</evidence>
<reference evidence="3 4" key="1">
    <citation type="journal article" date="2018" name="Mol. Biol. Evol.">
        <title>Broad Genomic Sampling Reveals a Smut Pathogenic Ancestry of the Fungal Clade Ustilaginomycotina.</title>
        <authorList>
            <person name="Kijpornyongpan T."/>
            <person name="Mondo S.J."/>
            <person name="Barry K."/>
            <person name="Sandor L."/>
            <person name="Lee J."/>
            <person name="Lipzen A."/>
            <person name="Pangilinan J."/>
            <person name="LaButti K."/>
            <person name="Hainaut M."/>
            <person name="Henrissat B."/>
            <person name="Grigoriev I.V."/>
            <person name="Spatafora J.W."/>
            <person name="Aime M.C."/>
        </authorList>
    </citation>
    <scope>NUCLEOTIDE SEQUENCE [LARGE SCALE GENOMIC DNA]</scope>
    <source>
        <strain evidence="3 4">MCA 3645</strain>
    </source>
</reference>
<feature type="chain" id="PRO_5016459753" evidence="2">
    <location>
        <begin position="28"/>
        <end position="289"/>
    </location>
</feature>
<keyword evidence="2" id="KW-0732">Signal</keyword>
<evidence type="ECO:0000256" key="1">
    <source>
        <dbReference type="SAM" id="MobiDB-lite"/>
    </source>
</evidence>
<protein>
    <submittedName>
        <fullName evidence="3">Uncharacterized protein</fullName>
    </submittedName>
</protein>
<feature type="region of interest" description="Disordered" evidence="1">
    <location>
        <begin position="35"/>
        <end position="60"/>
    </location>
</feature>
<sequence length="289" mass="31939">MDTHHVKKQMWPTMLGILRLIVWLVAAGALVASRAPSPETLSSDSGSSKSGQKKAAQDADAAAPRGARLFPFADQSSSSSNPLIQGLGIDLPPGHRVGPTDLYGPNLEETFLSSMTYVSDGQQHLRLPTNFFYEPGDASLTDLVQTWNQGVPGGARIPAFRAMKDRMVANFPNEMLAYFHTDAPPRIKRVFTRAETTEGGRNYLVTYHKKSTWSKSVTPIDLIAVWSGRNRARELVLRGLYIPGYDWDTADGHPLFLTWDRETVPGRLDVFKLESVPGASLLPLLEQHR</sequence>
<gene>
    <name evidence="3" type="ORF">BCV70DRAFT_66458</name>
</gene>
<evidence type="ECO:0000313" key="3">
    <source>
        <dbReference type="EMBL" id="PWY97438.1"/>
    </source>
</evidence>
<feature type="compositionally biased region" description="Low complexity" evidence="1">
    <location>
        <begin position="42"/>
        <end position="60"/>
    </location>
</feature>